<dbReference type="RefSeq" id="WP_184845839.1">
    <property type="nucleotide sequence ID" value="NZ_JACHMN010000003.1"/>
</dbReference>
<accession>A0A841BY23</accession>
<evidence type="ECO:0000256" key="1">
    <source>
        <dbReference type="SAM" id="SignalP"/>
    </source>
</evidence>
<organism evidence="2 3">
    <name type="scientific">Allocatelliglobosispora scoriae</name>
    <dbReference type="NCBI Taxonomy" id="643052"/>
    <lineage>
        <taxon>Bacteria</taxon>
        <taxon>Bacillati</taxon>
        <taxon>Actinomycetota</taxon>
        <taxon>Actinomycetes</taxon>
        <taxon>Micromonosporales</taxon>
        <taxon>Micromonosporaceae</taxon>
        <taxon>Allocatelliglobosispora</taxon>
    </lineage>
</organism>
<comment type="caution">
    <text evidence="2">The sequence shown here is derived from an EMBL/GenBank/DDBJ whole genome shotgun (WGS) entry which is preliminary data.</text>
</comment>
<evidence type="ECO:0000313" key="3">
    <source>
        <dbReference type="Proteomes" id="UP000587527"/>
    </source>
</evidence>
<reference evidence="2 3" key="1">
    <citation type="submission" date="2020-08" db="EMBL/GenBank/DDBJ databases">
        <title>Sequencing the genomes of 1000 actinobacteria strains.</title>
        <authorList>
            <person name="Klenk H.-P."/>
        </authorList>
    </citation>
    <scope>NUCLEOTIDE SEQUENCE [LARGE SCALE GENOMIC DNA]</scope>
    <source>
        <strain evidence="2 3">DSM 45362</strain>
    </source>
</reference>
<name>A0A841BY23_9ACTN</name>
<feature type="signal peptide" evidence="1">
    <location>
        <begin position="1"/>
        <end position="25"/>
    </location>
</feature>
<protein>
    <submittedName>
        <fullName evidence="2">Uncharacterized protein</fullName>
    </submittedName>
</protein>
<keyword evidence="3" id="KW-1185">Reference proteome</keyword>
<gene>
    <name evidence="2" type="ORF">F4553_007491</name>
</gene>
<proteinExistence type="predicted"/>
<keyword evidence="1" id="KW-0732">Signal</keyword>
<dbReference type="Proteomes" id="UP000587527">
    <property type="component" value="Unassembled WGS sequence"/>
</dbReference>
<feature type="chain" id="PRO_5032821608" evidence="1">
    <location>
        <begin position="26"/>
        <end position="49"/>
    </location>
</feature>
<dbReference type="EMBL" id="JACHMN010000003">
    <property type="protein sequence ID" value="MBB5874057.1"/>
    <property type="molecule type" value="Genomic_DNA"/>
</dbReference>
<dbReference type="AlphaFoldDB" id="A0A841BY23"/>
<evidence type="ECO:0000313" key="2">
    <source>
        <dbReference type="EMBL" id="MBB5874057.1"/>
    </source>
</evidence>
<sequence>MSRFTVKAIRALCAALFLVALGSGAAAGTGTTAHTAGGGQATTNDVWCC</sequence>